<dbReference type="PANTHER" id="PTHR13367:SF28">
    <property type="entry name" value="UBIQUITIN THIOESTERASE ZRANB1"/>
    <property type="match status" value="1"/>
</dbReference>
<evidence type="ECO:0000313" key="11">
    <source>
        <dbReference type="Proteomes" id="UP000186817"/>
    </source>
</evidence>
<dbReference type="Pfam" id="PF12359">
    <property type="entry name" value="DUF3645"/>
    <property type="match status" value="1"/>
</dbReference>
<organism evidence="10 11">
    <name type="scientific">Symbiodinium microadriaticum</name>
    <name type="common">Dinoflagellate</name>
    <name type="synonym">Zooxanthella microadriatica</name>
    <dbReference type="NCBI Taxonomy" id="2951"/>
    <lineage>
        <taxon>Eukaryota</taxon>
        <taxon>Sar</taxon>
        <taxon>Alveolata</taxon>
        <taxon>Dinophyceae</taxon>
        <taxon>Suessiales</taxon>
        <taxon>Symbiodiniaceae</taxon>
        <taxon>Symbiodinium</taxon>
    </lineage>
</organism>
<gene>
    <name evidence="10" type="ORF">AK812_SmicGene31023</name>
</gene>
<evidence type="ECO:0000256" key="3">
    <source>
        <dbReference type="ARBA" id="ARBA00022670"/>
    </source>
</evidence>
<name>A0A1Q9CXR0_SYMMI</name>
<feature type="compositionally biased region" description="Polar residues" evidence="7">
    <location>
        <begin position="1"/>
        <end position="18"/>
    </location>
</feature>
<dbReference type="GO" id="GO:0005634">
    <property type="term" value="C:nucleus"/>
    <property type="evidence" value="ECO:0007669"/>
    <property type="project" value="TreeGrafter"/>
</dbReference>
<proteinExistence type="predicted"/>
<keyword evidence="5" id="KW-0378">Hydrolase</keyword>
<dbReference type="PANTHER" id="PTHR13367">
    <property type="entry name" value="UBIQUITIN THIOESTERASE"/>
    <property type="match status" value="1"/>
</dbReference>
<evidence type="ECO:0000313" key="10">
    <source>
        <dbReference type="EMBL" id="OLP87724.1"/>
    </source>
</evidence>
<dbReference type="EC" id="3.4.19.12" evidence="2"/>
<comment type="catalytic activity">
    <reaction evidence="1">
        <text>Thiol-dependent hydrolysis of ester, thioester, amide, peptide and isopeptide bonds formed by the C-terminal Gly of ubiquitin (a 76-residue protein attached to proteins as an intracellular targeting signal).</text>
        <dbReference type="EC" id="3.4.19.12"/>
    </reaction>
</comment>
<evidence type="ECO:0000256" key="7">
    <source>
        <dbReference type="SAM" id="MobiDB-lite"/>
    </source>
</evidence>
<evidence type="ECO:0000256" key="1">
    <source>
        <dbReference type="ARBA" id="ARBA00000707"/>
    </source>
</evidence>
<keyword evidence="3" id="KW-0645">Protease</keyword>
<evidence type="ECO:0000259" key="8">
    <source>
        <dbReference type="Pfam" id="PF12340"/>
    </source>
</evidence>
<dbReference type="GO" id="GO:0071947">
    <property type="term" value="P:protein deubiquitination involved in ubiquitin-dependent protein catabolic process"/>
    <property type="evidence" value="ECO:0007669"/>
    <property type="project" value="TreeGrafter"/>
</dbReference>
<feature type="region of interest" description="Disordered" evidence="7">
    <location>
        <begin position="51"/>
        <end position="71"/>
    </location>
</feature>
<keyword evidence="4" id="KW-0833">Ubl conjugation pathway</keyword>
<dbReference type="GO" id="GO:0070530">
    <property type="term" value="F:K63-linked polyubiquitin modification-dependent protein binding"/>
    <property type="evidence" value="ECO:0007669"/>
    <property type="project" value="TreeGrafter"/>
</dbReference>
<comment type="caution">
    <text evidence="10">The sequence shown here is derived from an EMBL/GenBank/DDBJ whole genome shotgun (WGS) entry which is preliminary data.</text>
</comment>
<feature type="domain" description="DUF3645" evidence="9">
    <location>
        <begin position="2253"/>
        <end position="2284"/>
    </location>
</feature>
<reference evidence="10 11" key="1">
    <citation type="submission" date="2016-02" db="EMBL/GenBank/DDBJ databases">
        <title>Genome analysis of coral dinoflagellate symbionts highlights evolutionary adaptations to a symbiotic lifestyle.</title>
        <authorList>
            <person name="Aranda M."/>
            <person name="Li Y."/>
            <person name="Liew Y.J."/>
            <person name="Baumgarten S."/>
            <person name="Simakov O."/>
            <person name="Wilson M."/>
            <person name="Piel J."/>
            <person name="Ashoor H."/>
            <person name="Bougouffa S."/>
            <person name="Bajic V.B."/>
            <person name="Ryu T."/>
            <person name="Ravasi T."/>
            <person name="Bayer T."/>
            <person name="Micklem G."/>
            <person name="Kim H."/>
            <person name="Bhak J."/>
            <person name="Lajeunesse T.C."/>
            <person name="Voolstra C.R."/>
        </authorList>
    </citation>
    <scope>NUCLEOTIDE SEQUENCE [LARGE SCALE GENOMIC DNA]</scope>
    <source>
        <strain evidence="10 11">CCMP2467</strain>
    </source>
</reference>
<keyword evidence="6" id="KW-0788">Thiol protease</keyword>
<dbReference type="Proteomes" id="UP000186817">
    <property type="component" value="Unassembled WGS sequence"/>
</dbReference>
<accession>A0A1Q9CXR0</accession>
<dbReference type="OrthoDB" id="2684236at2759"/>
<dbReference type="EMBL" id="LSRX01000845">
    <property type="protein sequence ID" value="OLP87724.1"/>
    <property type="molecule type" value="Genomic_DNA"/>
</dbReference>
<dbReference type="GO" id="GO:0004843">
    <property type="term" value="F:cysteine-type deubiquitinase activity"/>
    <property type="evidence" value="ECO:0007669"/>
    <property type="project" value="UniProtKB-EC"/>
</dbReference>
<dbReference type="OMA" id="GICEFEL"/>
<feature type="region of interest" description="Disordered" evidence="7">
    <location>
        <begin position="1"/>
        <end position="30"/>
    </location>
</feature>
<dbReference type="GO" id="GO:0005737">
    <property type="term" value="C:cytoplasm"/>
    <property type="evidence" value="ECO:0007669"/>
    <property type="project" value="TreeGrafter"/>
</dbReference>
<protein>
    <recommendedName>
        <fullName evidence="2">ubiquitinyl hydrolase 1</fullName>
        <ecNumber evidence="2">3.4.19.12</ecNumber>
    </recommendedName>
</protein>
<dbReference type="InterPro" id="IPR022105">
    <property type="entry name" value="DUF3645"/>
</dbReference>
<evidence type="ECO:0000256" key="6">
    <source>
        <dbReference type="ARBA" id="ARBA00022807"/>
    </source>
</evidence>
<dbReference type="InterPro" id="IPR022099">
    <property type="entry name" value="DUF3638"/>
</dbReference>
<dbReference type="InterPro" id="IPR051346">
    <property type="entry name" value="OTU_Deubiquitinase"/>
</dbReference>
<evidence type="ECO:0000256" key="5">
    <source>
        <dbReference type="ARBA" id="ARBA00022801"/>
    </source>
</evidence>
<evidence type="ECO:0000256" key="4">
    <source>
        <dbReference type="ARBA" id="ARBA00022786"/>
    </source>
</evidence>
<sequence length="2695" mass="299461">MATSSERINSMFANSTTWRSKEDEQKGRAAIHASQVNRYSAANARAFASATASQEDLEAERQTSLKRRQKNEDEVAALLQEAQSAQSASLTLRLQATKDKSEKDKGKEKKLPGFVAVKKAKPTPAATSEGSADVAATSSEPAVTNARHFAAAAFSLQENRETDGARVCVAGGLAAVMDTLLRHTSNFQVTLHYSGKAEGPTAMFGLDPGGFEKVLARMLASESLLLVAPEYASLRSLVLDYFTSIRRSLSDDHVVFSFDRSMHCGDGDRKFIEQIGLSIGVPAARREAHLLITGERPELLELFLELGWFRDVVFLWKMLILPSGSGPPEGTWRATDSILQWSWHKDRFVVRGFNMELVPEEGKKGIGEVIKKPFDWLFGKYKSRSKAVSAADASVLAGSKIDTEDDVLFLEHTPDFNETLKPADSELLLTYLTAPYIRVPLLLGFFADRERVSLLREPLLQAVLDAALFEPGQWQSKQAAVTGPPSAVPAPDRNHLATPAGLLFNELLRSPRVLLDTTRLLLDVAVEKDPGHPGSANEGLILYLVRLATRVQAYLLFLVQHARTGAYLERAGARWEAKVRGLPTEDKAGQEVLRLQGLHSELRDVLEGKVTDMLLYWAKVAAKKKEDLLVSGCRAHAFLALIYGTNGLEFTSRSAAIFLSAQAFLNVNHRWFTKKDSTSTPKLGICEFELFDVFEGRRSVLAKWLREHKSKADHVLQRVEWVATFRGTIDGLDGGEDFQDMEWAELPAEPGDYVPKVAEPKPEWRQPQSGEDFQGWLTRVTNGPKESSGQISVNLGRYKVKGQGMSLIPEWAVENKDFQDAFGRADVHCSDIEVSAHRTWKRIVGHHHDLQRWEMDTRSLEDDPNSSLSGRLFEPAKLADNEKWLAHILSPLRISGRLHVQEMSSDEARLILVVQVEESMRQLKEVLASRDPPVAEVYDIVEYGRQFYRCLAFCSDSRWSFCVPQDGEVPLYRRETASWSLATGSLDKLHPPAPSILIYRQVVADLGRQCFVPSRFLRGLVPSALLERYSFWRSDGAPDSAGCLTGDELRPCDGPTRLQVTLCRSTTGVSATVRRVCLKPSPGPYYSWDTDDSKAAEVLVNLRHSSALKFASLLARIEDLSHILAWSSEKGGRVRRIEFPRLWLSFQEHGGHLHCEQHSGFWLAECKWSNKVCRLLQQFGGGTLLLENDSGEYAILVSAAAQPVRPSTWAADGTPEKLLPGQLAFRRGREEWLQNLDGPRHYRYDVHFSQMFIFTPTLAAGLYFLLCRFMTWHFAEAVSMAETITEACTEEEKQLWDAMKSLEHDCHADAIACRLHLSMAISPYAVSLPWSTAAQFLEYTRKRHLVSTSCALSLKQELAVLKLDEVRHSKKYSKLKAYQSTVEALAACKDGKVHLPVDLGPLAGDSGFDLVVDKSFLKDLNFFEKIAASAKGVAYNRPKAATMVGIDGMRFLNDLFGGIRGGCADVPLFLLYELFTGTISVEMVNKDNQQDLASLLLRVIAGSQTGAEWSVLRALERNPQVCGCMPQWGSDEAKRSWALPGGHHFDRNSVSTLMKAASNKLKSMEKDLRIPNFAEAPQRQTSLTIEDVAGFSSNIRFQSPPLTADVRCCSRASKMTAEVSPKQPLARLSKYLERTEDRERKAPGLKAVRSSLEVLARGPCAQTDIGRAGIQRCQQEVQTALSEEVAVNLSIDPSKLALLEKELRKVRDEDRRALSETVDSLVTAANAGSDVDWLGRHCGHVPRLAFSDLLRVLMAEEPHSTDALQRANPMLKEGDMEALMEKAVDGLCRGVRIGQACRSLALVTKLSAAAATKDSTEVAVLQAQLGAQLCTERFFCKVRSQMICLDPRLLVFEFLCNIMLREGQVRLLGTFLHRAAGGQSLCHQMIMGAGKTTVITPLLVLLLANSQRLVCACMPAALLEMSRAVLIERFSSPAMMKAVLTLQFDRATVPSAALCQKLLTAEQRQAALVATPTALKSIVLKRLELLNQLDNSRRCKLQQGDAKPNWLERLFGGGKASFADELSPEEESAKSQHVQHCNQVLGRFHKGVLLLDEVDLLLDPLKSELNWPTGLKQPLDLEEARESKDRLGLRHKLPFHILDLVFAASCKVPLVHYDDRREAQTALTVLKSKIEEGCQKRMLQSVPHLVVLSKEFYKSEMLPHLADWTAIFLEKHVNGQVGSAELRRLLRSPYKLEDGIKEKLRVADDGVLKPLNLAVHWLHELLPHVLSKVHRVSYGLLCGEDLESALKQRGTARSRLRLAVPFVGKDRPSEQSEFSHPDVTIGFTILAYRFTGLRGPPEAGDLRELLKALLDEMKIESTVRYHRRAACLSYVNMVCKAGALVRGFSSSGTWLEDVKDKAVRRKTGLQDRVTEDAAKEGRSNLWPLEILDLADPEQMRAVYDVVWESPLALEYLFNHSTFLPGAGIIDVNPSQYMACGQELAGHQLFGLCFGFSGTPNDLLPQAMGKCAYAEGDDGKILDTLSRPEVVTVQEVDAWSPHSLLDFIAKAISSDGRPKYHALIDTGALITGMTNREVATYLLQNGLKGLEGVVFLNSLDERMVLLRDGKEVSLSQCGLGWENRFSFYDHVHTTGMDIKQPIKCTACLTLSKDMTFRDYAQGAYRMRGVGQGQCIEILLIPEVASLANKVLAKAEGVDSSQRISRIRMANWEQQILVDIIGWLIVNGLVKAVISIYHSAL</sequence>
<evidence type="ECO:0000256" key="2">
    <source>
        <dbReference type="ARBA" id="ARBA00012759"/>
    </source>
</evidence>
<keyword evidence="11" id="KW-1185">Reference proteome</keyword>
<evidence type="ECO:0000259" key="9">
    <source>
        <dbReference type="Pfam" id="PF12359"/>
    </source>
</evidence>
<dbReference type="Pfam" id="PF12340">
    <property type="entry name" value="DUF3638"/>
    <property type="match status" value="1"/>
</dbReference>
<feature type="domain" description="DUF3638" evidence="8">
    <location>
        <begin position="1846"/>
        <end position="1992"/>
    </location>
</feature>